<dbReference type="Gene3D" id="2.60.120.200">
    <property type="match status" value="1"/>
</dbReference>
<sequence length="237" mass="26276">MIGYDNKSVNHEILLDLPFLEGTGAITHDQAKPHHKDIDLVLTPTWASLASGLGVITTDGAANEYLELAGANCVDLNFKSGDYSIGVWINWDDGADDDQTVIGRYLDTNNGWELYLYDGGGADRTLTMRHHHLGGATTRTASYSVNWTYDTWWLIGISRSGASAPHYRNGVPITTITSGGGLIDPEDCAADLVIGIRETKDANRFCGSRWRPRIWNRALSASEWKYIFEAERHWFGV</sequence>
<dbReference type="EMBL" id="BARU01000001">
    <property type="protein sequence ID" value="GAH24843.1"/>
    <property type="molecule type" value="Genomic_DNA"/>
</dbReference>
<dbReference type="AlphaFoldDB" id="X1FVN8"/>
<dbReference type="Pfam" id="PF13385">
    <property type="entry name" value="Laminin_G_3"/>
    <property type="match status" value="1"/>
</dbReference>
<evidence type="ECO:0008006" key="2">
    <source>
        <dbReference type="Google" id="ProtNLM"/>
    </source>
</evidence>
<proteinExistence type="predicted"/>
<dbReference type="InterPro" id="IPR013320">
    <property type="entry name" value="ConA-like_dom_sf"/>
</dbReference>
<accession>X1FVN8</accession>
<gene>
    <name evidence="1" type="ORF">S03H2_00007</name>
</gene>
<evidence type="ECO:0000313" key="1">
    <source>
        <dbReference type="EMBL" id="GAH24843.1"/>
    </source>
</evidence>
<reference evidence="1" key="1">
    <citation type="journal article" date="2014" name="Front. Microbiol.">
        <title>High frequency of phylogenetically diverse reductive dehalogenase-homologous genes in deep subseafloor sedimentary metagenomes.</title>
        <authorList>
            <person name="Kawai M."/>
            <person name="Futagami T."/>
            <person name="Toyoda A."/>
            <person name="Takaki Y."/>
            <person name="Nishi S."/>
            <person name="Hori S."/>
            <person name="Arai W."/>
            <person name="Tsubouchi T."/>
            <person name="Morono Y."/>
            <person name="Uchiyama I."/>
            <person name="Ito T."/>
            <person name="Fujiyama A."/>
            <person name="Inagaki F."/>
            <person name="Takami H."/>
        </authorList>
    </citation>
    <scope>NUCLEOTIDE SEQUENCE</scope>
    <source>
        <strain evidence="1">Expedition CK06-06</strain>
    </source>
</reference>
<organism evidence="1">
    <name type="scientific">marine sediment metagenome</name>
    <dbReference type="NCBI Taxonomy" id="412755"/>
    <lineage>
        <taxon>unclassified sequences</taxon>
        <taxon>metagenomes</taxon>
        <taxon>ecological metagenomes</taxon>
    </lineage>
</organism>
<comment type="caution">
    <text evidence="1">The sequence shown here is derived from an EMBL/GenBank/DDBJ whole genome shotgun (WGS) entry which is preliminary data.</text>
</comment>
<dbReference type="SUPFAM" id="SSF49899">
    <property type="entry name" value="Concanavalin A-like lectins/glucanases"/>
    <property type="match status" value="1"/>
</dbReference>
<protein>
    <recommendedName>
        <fullName evidence="2">LamG-like jellyroll fold domain-containing protein</fullName>
    </recommendedName>
</protein>
<name>X1FVN8_9ZZZZ</name>